<comment type="caution">
    <text evidence="2">The sequence shown here is derived from an EMBL/GenBank/DDBJ whole genome shotgun (WGS) entry which is preliminary data.</text>
</comment>
<dbReference type="EMBL" id="JBHTMP010000042">
    <property type="protein sequence ID" value="MFD1324092.1"/>
    <property type="molecule type" value="Genomic_DNA"/>
</dbReference>
<evidence type="ECO:0000313" key="3">
    <source>
        <dbReference type="Proteomes" id="UP001597260"/>
    </source>
</evidence>
<proteinExistence type="predicted"/>
<gene>
    <name evidence="2" type="ORF">ACFQ4H_23685</name>
</gene>
<dbReference type="InterPro" id="IPR049240">
    <property type="entry name" value="DUF6875"/>
</dbReference>
<accession>A0ABW3YKR3</accession>
<sequence length="241" mass="26566">MLTHPENPAHVLVEEADLAADPVDPSLTDVADRLREVFRWAREYLCRPHHELGRKGPVCPYAQASLDRRTFLLAVHRGEVIDPETLDALLLTYRDWFRELPPVSGPAAQFKTVLLTLPDLTPDTANAIVDAAQARLKPQYVAEGLMLGEFHDGPPDKGGLWNEDFRPLRSPVPLLAVRHMVSSDFPFLADEAASVATYLRLFGGNVPAALRGRVEAAAREFGLDDAVPVPAVPRVARQETS</sequence>
<keyword evidence="3" id="KW-1185">Reference proteome</keyword>
<evidence type="ECO:0000259" key="1">
    <source>
        <dbReference type="Pfam" id="PF21780"/>
    </source>
</evidence>
<dbReference type="Proteomes" id="UP001597260">
    <property type="component" value="Unassembled WGS sequence"/>
</dbReference>
<evidence type="ECO:0000313" key="2">
    <source>
        <dbReference type="EMBL" id="MFD1324092.1"/>
    </source>
</evidence>
<protein>
    <submittedName>
        <fullName evidence="2">DUF6875 domain-containing protein</fullName>
    </submittedName>
</protein>
<reference evidence="3" key="1">
    <citation type="journal article" date="2019" name="Int. J. Syst. Evol. Microbiol.">
        <title>The Global Catalogue of Microorganisms (GCM) 10K type strain sequencing project: providing services to taxonomists for standard genome sequencing and annotation.</title>
        <authorList>
            <consortium name="The Broad Institute Genomics Platform"/>
            <consortium name="The Broad Institute Genome Sequencing Center for Infectious Disease"/>
            <person name="Wu L."/>
            <person name="Ma J."/>
        </authorList>
    </citation>
    <scope>NUCLEOTIDE SEQUENCE [LARGE SCALE GENOMIC DNA]</scope>
    <source>
        <strain evidence="3">JCM 31037</strain>
    </source>
</reference>
<feature type="domain" description="DUF6875" evidence="1">
    <location>
        <begin position="34"/>
        <end position="211"/>
    </location>
</feature>
<organism evidence="2 3">
    <name type="scientific">Micromonospora sonneratiae</name>
    <dbReference type="NCBI Taxonomy" id="1184706"/>
    <lineage>
        <taxon>Bacteria</taxon>
        <taxon>Bacillati</taxon>
        <taxon>Actinomycetota</taxon>
        <taxon>Actinomycetes</taxon>
        <taxon>Micromonosporales</taxon>
        <taxon>Micromonosporaceae</taxon>
        <taxon>Micromonospora</taxon>
    </lineage>
</organism>
<dbReference type="RefSeq" id="WP_377574149.1">
    <property type="nucleotide sequence ID" value="NZ_JBHTMP010000042.1"/>
</dbReference>
<dbReference type="Pfam" id="PF21780">
    <property type="entry name" value="DUF6875"/>
    <property type="match status" value="1"/>
</dbReference>
<name>A0ABW3YKR3_9ACTN</name>